<keyword evidence="1" id="KW-0472">Membrane</keyword>
<feature type="non-terminal residue" evidence="2">
    <location>
        <position position="249"/>
    </location>
</feature>
<keyword evidence="1" id="KW-1133">Transmembrane helix</keyword>
<evidence type="ECO:0008006" key="4">
    <source>
        <dbReference type="Google" id="ProtNLM"/>
    </source>
</evidence>
<dbReference type="EMBL" id="CAUYUJ010001268">
    <property type="protein sequence ID" value="CAK0795134.1"/>
    <property type="molecule type" value="Genomic_DNA"/>
</dbReference>
<feature type="transmembrane region" description="Helical" evidence="1">
    <location>
        <begin position="12"/>
        <end position="35"/>
    </location>
</feature>
<evidence type="ECO:0000256" key="1">
    <source>
        <dbReference type="SAM" id="Phobius"/>
    </source>
</evidence>
<evidence type="ECO:0000313" key="2">
    <source>
        <dbReference type="EMBL" id="CAK0795134.1"/>
    </source>
</evidence>
<reference evidence="2" key="1">
    <citation type="submission" date="2023-10" db="EMBL/GenBank/DDBJ databases">
        <authorList>
            <person name="Chen Y."/>
            <person name="Shah S."/>
            <person name="Dougan E. K."/>
            <person name="Thang M."/>
            <person name="Chan C."/>
        </authorList>
    </citation>
    <scope>NUCLEOTIDE SEQUENCE [LARGE SCALE GENOMIC DNA]</scope>
</reference>
<keyword evidence="3" id="KW-1185">Reference proteome</keyword>
<sequence>MGSNAYIVKYLLMLAVVPVSVAMRILGAFACRFVAELRGAAHFNWPALLNSMGWALLARTSAIYFEGGERASIMAVIVLAVMSCPVFFLALILWISTDCARLSVNHGVRFAVAARFLTLKVRREHLLFAFARNCGGFLISLLPILASGEYQIQVGLLMATFTCRLCLQTYYNCWRFRVFNIVGPVMCVCGRAMLLLFGFAMHVAKRQSSVSETSIGVYIVLVDVITLLVLIAAAGCSLASHLFSNASDS</sequence>
<keyword evidence="1" id="KW-0812">Transmembrane</keyword>
<evidence type="ECO:0000313" key="3">
    <source>
        <dbReference type="Proteomes" id="UP001189429"/>
    </source>
</evidence>
<feature type="transmembrane region" description="Helical" evidence="1">
    <location>
        <begin position="47"/>
        <end position="65"/>
    </location>
</feature>
<feature type="transmembrane region" description="Helical" evidence="1">
    <location>
        <begin position="178"/>
        <end position="203"/>
    </location>
</feature>
<feature type="transmembrane region" description="Helical" evidence="1">
    <location>
        <begin position="215"/>
        <end position="243"/>
    </location>
</feature>
<gene>
    <name evidence="2" type="ORF">PCOR1329_LOCUS4878</name>
</gene>
<comment type="caution">
    <text evidence="2">The sequence shown here is derived from an EMBL/GenBank/DDBJ whole genome shotgun (WGS) entry which is preliminary data.</text>
</comment>
<accession>A0ABN9PUB4</accession>
<protein>
    <recommendedName>
        <fullName evidence="4">Solute carrier family 40 protein</fullName>
    </recommendedName>
</protein>
<proteinExistence type="predicted"/>
<name>A0ABN9PUB4_9DINO</name>
<organism evidence="2 3">
    <name type="scientific">Prorocentrum cordatum</name>
    <dbReference type="NCBI Taxonomy" id="2364126"/>
    <lineage>
        <taxon>Eukaryota</taxon>
        <taxon>Sar</taxon>
        <taxon>Alveolata</taxon>
        <taxon>Dinophyceae</taxon>
        <taxon>Prorocentrales</taxon>
        <taxon>Prorocentraceae</taxon>
        <taxon>Prorocentrum</taxon>
    </lineage>
</organism>
<dbReference type="Proteomes" id="UP001189429">
    <property type="component" value="Unassembled WGS sequence"/>
</dbReference>
<feature type="transmembrane region" description="Helical" evidence="1">
    <location>
        <begin position="71"/>
        <end position="95"/>
    </location>
</feature>